<feature type="compositionally biased region" description="Polar residues" evidence="1">
    <location>
        <begin position="1"/>
        <end position="28"/>
    </location>
</feature>
<reference evidence="2" key="2">
    <citation type="submission" date="2021-12" db="EMBL/GenBank/DDBJ databases">
        <title>Resequencing data analysis of finger millet.</title>
        <authorList>
            <person name="Hatakeyama M."/>
            <person name="Aluri S."/>
            <person name="Balachadran M.T."/>
            <person name="Sivarajan S.R."/>
            <person name="Poveda L."/>
            <person name="Shimizu-Inatsugi R."/>
            <person name="Schlapbach R."/>
            <person name="Sreeman S.M."/>
            <person name="Shimizu K.K."/>
        </authorList>
    </citation>
    <scope>NUCLEOTIDE SEQUENCE</scope>
</reference>
<evidence type="ECO:0000256" key="1">
    <source>
        <dbReference type="SAM" id="MobiDB-lite"/>
    </source>
</evidence>
<feature type="region of interest" description="Disordered" evidence="1">
    <location>
        <begin position="57"/>
        <end position="84"/>
    </location>
</feature>
<comment type="caution">
    <text evidence="2">The sequence shown here is derived from an EMBL/GenBank/DDBJ whole genome shotgun (WGS) entry which is preliminary data.</text>
</comment>
<organism evidence="2 3">
    <name type="scientific">Eleusine coracana subsp. coracana</name>
    <dbReference type="NCBI Taxonomy" id="191504"/>
    <lineage>
        <taxon>Eukaryota</taxon>
        <taxon>Viridiplantae</taxon>
        <taxon>Streptophyta</taxon>
        <taxon>Embryophyta</taxon>
        <taxon>Tracheophyta</taxon>
        <taxon>Spermatophyta</taxon>
        <taxon>Magnoliopsida</taxon>
        <taxon>Liliopsida</taxon>
        <taxon>Poales</taxon>
        <taxon>Poaceae</taxon>
        <taxon>PACMAD clade</taxon>
        <taxon>Chloridoideae</taxon>
        <taxon>Cynodonteae</taxon>
        <taxon>Eleusininae</taxon>
        <taxon>Eleusine</taxon>
    </lineage>
</organism>
<dbReference type="EMBL" id="BQKI01000075">
    <property type="protein sequence ID" value="GJN20552.1"/>
    <property type="molecule type" value="Genomic_DNA"/>
</dbReference>
<evidence type="ECO:0000313" key="3">
    <source>
        <dbReference type="Proteomes" id="UP001054889"/>
    </source>
</evidence>
<feature type="region of interest" description="Disordered" evidence="1">
    <location>
        <begin position="1"/>
        <end position="45"/>
    </location>
</feature>
<dbReference type="Proteomes" id="UP001054889">
    <property type="component" value="Unassembled WGS sequence"/>
</dbReference>
<dbReference type="AlphaFoldDB" id="A0AAV5ECP4"/>
<gene>
    <name evidence="2" type="primary">gb07944</name>
    <name evidence="2" type="ORF">PR202_gb07944</name>
</gene>
<name>A0AAV5ECP4_ELECO</name>
<accession>A0AAV5ECP4</accession>
<proteinExistence type="predicted"/>
<reference evidence="2" key="1">
    <citation type="journal article" date="2018" name="DNA Res.">
        <title>Multiple hybrid de novo genome assembly of finger millet, an orphan allotetraploid crop.</title>
        <authorList>
            <person name="Hatakeyama M."/>
            <person name="Aluri S."/>
            <person name="Balachadran M.T."/>
            <person name="Sivarajan S.R."/>
            <person name="Patrignani A."/>
            <person name="Gruter S."/>
            <person name="Poveda L."/>
            <person name="Shimizu-Inatsugi R."/>
            <person name="Baeten J."/>
            <person name="Francoijs K.J."/>
            <person name="Nataraja K.N."/>
            <person name="Reddy Y.A.N."/>
            <person name="Phadnis S."/>
            <person name="Ravikumar R.L."/>
            <person name="Schlapbach R."/>
            <person name="Sreeman S.M."/>
            <person name="Shimizu K.K."/>
        </authorList>
    </citation>
    <scope>NUCLEOTIDE SEQUENCE</scope>
</reference>
<keyword evidence="3" id="KW-1185">Reference proteome</keyword>
<evidence type="ECO:0000313" key="2">
    <source>
        <dbReference type="EMBL" id="GJN20552.1"/>
    </source>
</evidence>
<protein>
    <submittedName>
        <fullName evidence="2">Uncharacterized protein</fullName>
    </submittedName>
</protein>
<feature type="compositionally biased region" description="Polar residues" evidence="1">
    <location>
        <begin position="36"/>
        <end position="45"/>
    </location>
</feature>
<sequence length="84" mass="9399">MQSTIAKESRNFGQQMVTETPIFSSKPSSKGHGKTKSLSSSAHQVTHSLHLRTLLRFSQRTSRSSSPHNYLNSSMTVPMTNYSR</sequence>